<gene>
    <name evidence="1" type="ORF">L210DRAFT_720784</name>
</gene>
<proteinExistence type="predicted"/>
<evidence type="ECO:0000313" key="1">
    <source>
        <dbReference type="EMBL" id="KAF8450460.1"/>
    </source>
</evidence>
<comment type="caution">
    <text evidence="1">The sequence shown here is derived from an EMBL/GenBank/DDBJ whole genome shotgun (WGS) entry which is preliminary data.</text>
</comment>
<dbReference type="EMBL" id="WHUW01000002">
    <property type="protein sequence ID" value="KAF8450460.1"/>
    <property type="molecule type" value="Genomic_DNA"/>
</dbReference>
<reference evidence="1" key="1">
    <citation type="submission" date="2019-10" db="EMBL/GenBank/DDBJ databases">
        <authorList>
            <consortium name="DOE Joint Genome Institute"/>
            <person name="Kuo A."/>
            <person name="Miyauchi S."/>
            <person name="Kiss E."/>
            <person name="Drula E."/>
            <person name="Kohler A."/>
            <person name="Sanchez-Garcia M."/>
            <person name="Andreopoulos B."/>
            <person name="Barry K.W."/>
            <person name="Bonito G."/>
            <person name="Buee M."/>
            <person name="Carver A."/>
            <person name="Chen C."/>
            <person name="Cichocki N."/>
            <person name="Clum A."/>
            <person name="Culley D."/>
            <person name="Crous P.W."/>
            <person name="Fauchery L."/>
            <person name="Girlanda M."/>
            <person name="Hayes R."/>
            <person name="Keri Z."/>
            <person name="LaButti K."/>
            <person name="Lipzen A."/>
            <person name="Lombard V."/>
            <person name="Magnuson J."/>
            <person name="Maillard F."/>
            <person name="Morin E."/>
            <person name="Murat C."/>
            <person name="Nolan M."/>
            <person name="Ohm R."/>
            <person name="Pangilinan J."/>
            <person name="Pereira M."/>
            <person name="Perotto S."/>
            <person name="Peter M."/>
            <person name="Riley R."/>
            <person name="Sitrit Y."/>
            <person name="Stielow B."/>
            <person name="Szollosi G."/>
            <person name="Zifcakova L."/>
            <person name="Stursova M."/>
            <person name="Spatafora J.W."/>
            <person name="Tedersoo L."/>
            <person name="Vaario L.-M."/>
            <person name="Yamada A."/>
            <person name="Yan M."/>
            <person name="Wang P."/>
            <person name="Xu J."/>
            <person name="Bruns T."/>
            <person name="Baldrian P."/>
            <person name="Vilgalys R."/>
            <person name="Henrissat B."/>
            <person name="Grigoriev I.V."/>
            <person name="Hibbett D."/>
            <person name="Nagy L.G."/>
            <person name="Martin F.M."/>
        </authorList>
    </citation>
    <scope>NUCLEOTIDE SEQUENCE</scope>
    <source>
        <strain evidence="1">BED1</strain>
    </source>
</reference>
<name>A0AAD4C6C0_BOLED</name>
<sequence>MANEREKRDALLLDVQSSKYRLGWVGHETRITGPGDLGVIYTPRQSPILTEIRGARRSESHRLSHPPAWVPFPPVTWS</sequence>
<protein>
    <submittedName>
        <fullName evidence="1">Uncharacterized protein</fullName>
    </submittedName>
</protein>
<dbReference type="AlphaFoldDB" id="A0AAD4C6C0"/>
<organism evidence="1 2">
    <name type="scientific">Boletus edulis BED1</name>
    <dbReference type="NCBI Taxonomy" id="1328754"/>
    <lineage>
        <taxon>Eukaryota</taxon>
        <taxon>Fungi</taxon>
        <taxon>Dikarya</taxon>
        <taxon>Basidiomycota</taxon>
        <taxon>Agaricomycotina</taxon>
        <taxon>Agaricomycetes</taxon>
        <taxon>Agaricomycetidae</taxon>
        <taxon>Boletales</taxon>
        <taxon>Boletineae</taxon>
        <taxon>Boletaceae</taxon>
        <taxon>Boletoideae</taxon>
        <taxon>Boletus</taxon>
    </lineage>
</organism>
<dbReference type="Proteomes" id="UP001194468">
    <property type="component" value="Unassembled WGS sequence"/>
</dbReference>
<keyword evidence="2" id="KW-1185">Reference proteome</keyword>
<reference evidence="1" key="2">
    <citation type="journal article" date="2020" name="Nat. Commun.">
        <title>Large-scale genome sequencing of mycorrhizal fungi provides insights into the early evolution of symbiotic traits.</title>
        <authorList>
            <person name="Miyauchi S."/>
            <person name="Kiss E."/>
            <person name="Kuo A."/>
            <person name="Drula E."/>
            <person name="Kohler A."/>
            <person name="Sanchez-Garcia M."/>
            <person name="Morin E."/>
            <person name="Andreopoulos B."/>
            <person name="Barry K.W."/>
            <person name="Bonito G."/>
            <person name="Buee M."/>
            <person name="Carver A."/>
            <person name="Chen C."/>
            <person name="Cichocki N."/>
            <person name="Clum A."/>
            <person name="Culley D."/>
            <person name="Crous P.W."/>
            <person name="Fauchery L."/>
            <person name="Girlanda M."/>
            <person name="Hayes R.D."/>
            <person name="Keri Z."/>
            <person name="LaButti K."/>
            <person name="Lipzen A."/>
            <person name="Lombard V."/>
            <person name="Magnuson J."/>
            <person name="Maillard F."/>
            <person name="Murat C."/>
            <person name="Nolan M."/>
            <person name="Ohm R.A."/>
            <person name="Pangilinan J."/>
            <person name="Pereira M.F."/>
            <person name="Perotto S."/>
            <person name="Peter M."/>
            <person name="Pfister S."/>
            <person name="Riley R."/>
            <person name="Sitrit Y."/>
            <person name="Stielow J.B."/>
            <person name="Szollosi G."/>
            <person name="Zifcakova L."/>
            <person name="Stursova M."/>
            <person name="Spatafora J.W."/>
            <person name="Tedersoo L."/>
            <person name="Vaario L.M."/>
            <person name="Yamada A."/>
            <person name="Yan M."/>
            <person name="Wang P."/>
            <person name="Xu J."/>
            <person name="Bruns T."/>
            <person name="Baldrian P."/>
            <person name="Vilgalys R."/>
            <person name="Dunand C."/>
            <person name="Henrissat B."/>
            <person name="Grigoriev I.V."/>
            <person name="Hibbett D."/>
            <person name="Nagy L.G."/>
            <person name="Martin F.M."/>
        </authorList>
    </citation>
    <scope>NUCLEOTIDE SEQUENCE</scope>
    <source>
        <strain evidence="1">BED1</strain>
    </source>
</reference>
<accession>A0AAD4C6C0</accession>
<evidence type="ECO:0000313" key="2">
    <source>
        <dbReference type="Proteomes" id="UP001194468"/>
    </source>
</evidence>